<feature type="binding site" description="in other chain" evidence="10">
    <location>
        <begin position="251"/>
        <end position="253"/>
    </location>
    <ligand>
        <name>substrate</name>
        <note>ligand shared between dimeric partners</note>
    </ligand>
</feature>
<feature type="site" description="Important for catalytic activity; stabilizes the transition state when the phosphoryl donor is PPi" evidence="10">
    <location>
        <position position="203"/>
    </location>
</feature>
<feature type="site" description="Important for catalytic activity and substrate specificity; stabilizes the transition state when the phosphoryl donor is PPi; prevents ATP from binding by mimicking the alpha-phosphate group of ATP" evidence="10">
    <location>
        <position position="177"/>
    </location>
</feature>
<evidence type="ECO:0000256" key="9">
    <source>
        <dbReference type="ARBA" id="ARBA00048072"/>
    </source>
</evidence>
<proteinExistence type="inferred from homology"/>
<dbReference type="GO" id="GO:0009749">
    <property type="term" value="P:response to glucose"/>
    <property type="evidence" value="ECO:0007669"/>
    <property type="project" value="TreeGrafter"/>
</dbReference>
<dbReference type="PANTHER" id="PTHR43650:SF1">
    <property type="entry name" value="PYROPHOSPHATE--FRUCTOSE 6-PHOSPHATE 1-PHOSPHOTRANSFERASE SUBUNIT BETA 2"/>
    <property type="match status" value="1"/>
</dbReference>
<dbReference type="PRINTS" id="PR00476">
    <property type="entry name" value="PHFRCTKINASE"/>
</dbReference>
<evidence type="ECO:0000256" key="8">
    <source>
        <dbReference type="ARBA" id="ARBA00023152"/>
    </source>
</evidence>
<dbReference type="RefSeq" id="WP_118765169.1">
    <property type="nucleotide sequence ID" value="NZ_CABJCF010000003.1"/>
</dbReference>
<dbReference type="Pfam" id="PF00365">
    <property type="entry name" value="PFK"/>
    <property type="match status" value="1"/>
</dbReference>
<feature type="domain" description="Phosphofructokinase" evidence="11">
    <location>
        <begin position="75"/>
        <end position="316"/>
    </location>
</feature>
<keyword evidence="7 10" id="KW-0460">Magnesium</keyword>
<dbReference type="GO" id="GO:0006002">
    <property type="term" value="P:fructose 6-phosphate metabolic process"/>
    <property type="evidence" value="ECO:0007669"/>
    <property type="project" value="InterPro"/>
</dbReference>
<dbReference type="NCBIfam" id="TIGR02477">
    <property type="entry name" value="PFKA_PPi"/>
    <property type="match status" value="1"/>
</dbReference>
<comment type="pathway">
    <text evidence="10">Carbohydrate degradation; glycolysis; D-glyceraldehyde 3-phosphate and glycerone phosphate from D-glucose: step 3/4.</text>
</comment>
<accession>A0A412PD99</accession>
<comment type="caution">
    <text evidence="10">Lacks conserved residue(s) required for the propagation of feature annotation.</text>
</comment>
<comment type="cofactor">
    <cofactor evidence="1 10">
        <name>Mg(2+)</name>
        <dbReference type="ChEBI" id="CHEBI:18420"/>
    </cofactor>
</comment>
<dbReference type="GO" id="GO:0046872">
    <property type="term" value="F:metal ion binding"/>
    <property type="evidence" value="ECO:0007669"/>
    <property type="project" value="UniProtKB-KW"/>
</dbReference>
<evidence type="ECO:0000313" key="13">
    <source>
        <dbReference type="Proteomes" id="UP000284731"/>
    </source>
</evidence>
<feature type="binding site" description="in other chain" evidence="10">
    <location>
        <begin position="427"/>
        <end position="430"/>
    </location>
    <ligand>
        <name>substrate</name>
        <note>ligand shared between dimeric partners</note>
    </ligand>
</feature>
<reference evidence="12 13" key="1">
    <citation type="submission" date="2018-08" db="EMBL/GenBank/DDBJ databases">
        <title>A genome reference for cultivated species of the human gut microbiota.</title>
        <authorList>
            <person name="Zou Y."/>
            <person name="Xue W."/>
            <person name="Luo G."/>
        </authorList>
    </citation>
    <scope>NUCLEOTIDE SEQUENCE [LARGE SCALE GENOMIC DNA]</scope>
    <source>
        <strain evidence="12 13">AF18-46</strain>
    </source>
</reference>
<evidence type="ECO:0000256" key="5">
    <source>
        <dbReference type="ARBA" id="ARBA00022723"/>
    </source>
</evidence>
<dbReference type="GO" id="GO:0005524">
    <property type="term" value="F:ATP binding"/>
    <property type="evidence" value="ECO:0007669"/>
    <property type="project" value="InterPro"/>
</dbReference>
<dbReference type="InterPro" id="IPR000023">
    <property type="entry name" value="Phosphofructokinase_dom"/>
</dbReference>
<dbReference type="Gene3D" id="3.40.50.460">
    <property type="entry name" value="Phosphofructokinase domain"/>
    <property type="match status" value="1"/>
</dbReference>
<evidence type="ECO:0000256" key="6">
    <source>
        <dbReference type="ARBA" id="ARBA00022777"/>
    </source>
</evidence>
<evidence type="ECO:0000256" key="10">
    <source>
        <dbReference type="HAMAP-Rule" id="MF_01980"/>
    </source>
</evidence>
<feature type="binding site" evidence="10">
    <location>
        <position position="176"/>
    </location>
    <ligand>
        <name>Mg(2+)</name>
        <dbReference type="ChEBI" id="CHEBI:18420"/>
        <note>catalytic</note>
    </ligand>
</feature>
<comment type="subunit">
    <text evidence="10">Homodimer.</text>
</comment>
<keyword evidence="4 10" id="KW-0808">Transferase</keyword>
<dbReference type="GO" id="GO:0003872">
    <property type="term" value="F:6-phosphofructokinase activity"/>
    <property type="evidence" value="ECO:0007669"/>
    <property type="project" value="UniProtKB-UniRule"/>
</dbReference>
<dbReference type="PANTHER" id="PTHR43650">
    <property type="entry name" value="PYROPHOSPHATE--FRUCTOSE 6-PHOSPHATE 1-PHOSPHOTRANSFERASE"/>
    <property type="match status" value="1"/>
</dbReference>
<feature type="binding site" evidence="10">
    <location>
        <position position="82"/>
    </location>
    <ligand>
        <name>diphosphate</name>
        <dbReference type="ChEBI" id="CHEBI:33019"/>
    </ligand>
</feature>
<dbReference type="EC" id="2.7.1.90" evidence="10"/>
<dbReference type="SUPFAM" id="SSF53784">
    <property type="entry name" value="Phosphofructokinase"/>
    <property type="match status" value="1"/>
</dbReference>
<comment type="function">
    <text evidence="2 10">Catalyzes the phosphorylation of D-fructose 6-phosphate, the first committing step of glycolysis. Uses inorganic phosphate (PPi) as phosphoryl donor instead of ATP like common ATP-dependent phosphofructokinases (ATP-PFKs), which renders the reaction reversible, and can thus function both in glycolysis and gluconeogenesis. Consistently, PPi-PFK can replace the enzymes of both the forward (ATP-PFK) and reverse (fructose-bisphosphatase (FBPase)) reactions.</text>
</comment>
<dbReference type="GO" id="GO:0005829">
    <property type="term" value="C:cytosol"/>
    <property type="evidence" value="ECO:0007669"/>
    <property type="project" value="TreeGrafter"/>
</dbReference>
<dbReference type="UniPathway" id="UPA00109">
    <property type="reaction ID" value="UER00182"/>
</dbReference>
<evidence type="ECO:0000256" key="1">
    <source>
        <dbReference type="ARBA" id="ARBA00001946"/>
    </source>
</evidence>
<dbReference type="HAMAP" id="MF_01980">
    <property type="entry name" value="Phosphofructokinase_II_Long"/>
    <property type="match status" value="1"/>
</dbReference>
<evidence type="ECO:0000256" key="7">
    <source>
        <dbReference type="ARBA" id="ARBA00022842"/>
    </source>
</evidence>
<protein>
    <recommendedName>
        <fullName evidence="10">Pyrophosphate--fructose 6-phosphate 1-phosphotransferase</fullName>
        <ecNumber evidence="10">2.7.1.90</ecNumber>
    </recommendedName>
    <alternativeName>
        <fullName evidence="10">6-phosphofructokinase, pyrophosphate dependent</fullName>
    </alternativeName>
    <alternativeName>
        <fullName evidence="10">PPi-dependent phosphofructokinase</fullName>
        <shortName evidence="10">PPi-PFK</shortName>
    </alternativeName>
    <alternativeName>
        <fullName evidence="10">Pyrophosphate-dependent 6-phosphofructose-1-kinase</fullName>
    </alternativeName>
</protein>
<dbReference type="Gene3D" id="3.40.50.450">
    <property type="match status" value="1"/>
</dbReference>
<dbReference type="NCBIfam" id="NF005482">
    <property type="entry name" value="PRK07085.1"/>
    <property type="match status" value="1"/>
</dbReference>
<evidence type="ECO:0000313" key="12">
    <source>
        <dbReference type="EMBL" id="RGT55158.1"/>
    </source>
</evidence>
<dbReference type="EMBL" id="QRWX01000003">
    <property type="protein sequence ID" value="RGT55158.1"/>
    <property type="molecule type" value="Genomic_DNA"/>
</dbReference>
<comment type="similarity">
    <text evidence="10">Belongs to the phosphofructokinase type A (PFKA) family. PPi-dependent PFK group II subfamily. Clade 'Long' sub-subfamily.</text>
</comment>
<sequence length="554" mass="61072">MTDLSPLQKARYQYAPKLPKMLRNGISEISVLEGEETTSVADQEKIKALFPNTYGKKEITFQKGQNTSVAKKQVVGVILSGGQAPGGHNVVCGLYDALKATNPENVLYGFKKGPSGLLEDDYLIFDDAYIDQYRNTGGFDIIGSGRTKLETEEQFAVAAEVCKKHGITAIVIIGGDDSNTNAAVLAEYFAAHDAGVQVIGCPKTIDGDLKNEDIECSFGFDTATKTYSEVIGNIERDANSAKKYWHFVKVMGRSASHVALECALQTQPNVCLISEEVAEKKMSLSQIADYIADSVEARAAKGMNFGVAIIPEGVVEFVPEFSALIAEINELLAGSKAETFNALPNWKEKYAFIEKGLSHEAMSVFAILPEGIQQQLFLERDPHGNVQVSLIESEKLFSAIVKAKLEERRSAGSYKGKFNALHHFFGYEGRCAFPSNFDADYCYSLGYNAFMLIQYGYNGYLSKVSNLSKSADEWVAGGMPITKMMNIERRHGEDKPVIRKALVELDGKPFKFFEAHREQWAKETCYTYPGAIQYYGPAEVCDLTTRTLALEKGE</sequence>
<dbReference type="GO" id="GO:0047334">
    <property type="term" value="F:diphosphate-fructose-6-phosphate 1-phosphotransferase activity"/>
    <property type="evidence" value="ECO:0007669"/>
    <property type="project" value="UniProtKB-EC"/>
</dbReference>
<dbReference type="Proteomes" id="UP000284731">
    <property type="component" value="Unassembled WGS sequence"/>
</dbReference>
<feature type="active site" description="Proton acceptor" evidence="10">
    <location>
        <position position="206"/>
    </location>
</feature>
<feature type="binding site" description="in other chain" evidence="10">
    <location>
        <position position="312"/>
    </location>
    <ligand>
        <name>substrate</name>
        <note>ligand shared between dimeric partners</note>
    </ligand>
</feature>
<dbReference type="PIRSF" id="PIRSF005677">
    <property type="entry name" value="PPi_PFK_PfpB"/>
    <property type="match status" value="1"/>
</dbReference>
<feature type="binding site" evidence="10">
    <location>
        <begin position="243"/>
        <end position="244"/>
    </location>
    <ligand>
        <name>substrate</name>
        <note>ligand shared between dimeric partners</note>
    </ligand>
</feature>
<gene>
    <name evidence="10" type="primary">pfp</name>
    <name evidence="12" type="ORF">DWX20_08410</name>
</gene>
<comment type="caution">
    <text evidence="12">The sequence shown here is derived from an EMBL/GenBank/DDBJ whole genome shotgun (WGS) entry which is preliminary data.</text>
</comment>
<evidence type="ECO:0000259" key="11">
    <source>
        <dbReference type="Pfam" id="PF00365"/>
    </source>
</evidence>
<comment type="subcellular location">
    <subcellularLocation>
        <location evidence="10">Cytoplasm</location>
    </subcellularLocation>
</comment>
<dbReference type="InterPro" id="IPR035966">
    <property type="entry name" value="PKF_sf"/>
</dbReference>
<comment type="activity regulation">
    <text evidence="10">Non-allosteric.</text>
</comment>
<keyword evidence="6 10" id="KW-0418">Kinase</keyword>
<keyword evidence="8 10" id="KW-0324">Glycolysis</keyword>
<dbReference type="AlphaFoldDB" id="A0A412PD99"/>
<evidence type="ECO:0000256" key="2">
    <source>
        <dbReference type="ARBA" id="ARBA00003138"/>
    </source>
</evidence>
<feature type="binding site" description="in other chain" evidence="10">
    <location>
        <begin position="204"/>
        <end position="206"/>
    </location>
    <ligand>
        <name>substrate</name>
        <note>ligand shared between dimeric partners</note>
    </ligand>
</feature>
<dbReference type="InterPro" id="IPR022953">
    <property type="entry name" value="ATP_PFK"/>
</dbReference>
<comment type="catalytic activity">
    <reaction evidence="9 10">
        <text>beta-D-fructose 6-phosphate + diphosphate = beta-D-fructose 1,6-bisphosphate + phosphate + H(+)</text>
        <dbReference type="Rhea" id="RHEA:13613"/>
        <dbReference type="ChEBI" id="CHEBI:15378"/>
        <dbReference type="ChEBI" id="CHEBI:32966"/>
        <dbReference type="ChEBI" id="CHEBI:33019"/>
        <dbReference type="ChEBI" id="CHEBI:43474"/>
        <dbReference type="ChEBI" id="CHEBI:57634"/>
        <dbReference type="EC" id="2.7.1.90"/>
    </reaction>
</comment>
<evidence type="ECO:0000256" key="4">
    <source>
        <dbReference type="ARBA" id="ARBA00022679"/>
    </source>
</evidence>
<organism evidence="12 13">
    <name type="scientific">Solobacterium moorei</name>
    <dbReference type="NCBI Taxonomy" id="102148"/>
    <lineage>
        <taxon>Bacteria</taxon>
        <taxon>Bacillati</taxon>
        <taxon>Bacillota</taxon>
        <taxon>Erysipelotrichia</taxon>
        <taxon>Erysipelotrichales</taxon>
        <taxon>Erysipelotrichaceae</taxon>
        <taxon>Solobacterium</taxon>
    </lineage>
</organism>
<evidence type="ECO:0000256" key="3">
    <source>
        <dbReference type="ARBA" id="ARBA00022490"/>
    </source>
</evidence>
<keyword evidence="5 10" id="KW-0479">Metal-binding</keyword>
<name>A0A412PD99_9FIRM</name>
<keyword evidence="3 10" id="KW-0963">Cytoplasm</keyword>
<dbReference type="Gene3D" id="1.10.10.480">
    <property type="entry name" value="Phosphofructokinase, domain 3"/>
    <property type="match status" value="1"/>
</dbReference>
<dbReference type="InterPro" id="IPR011183">
    <property type="entry name" value="PfpB_PPi_PFK"/>
</dbReference>